<keyword evidence="2" id="KW-0808">Transferase</keyword>
<proteinExistence type="inferred from homology"/>
<dbReference type="InterPro" id="IPR007184">
    <property type="entry name" value="Mannoside_phosphorylase"/>
</dbReference>
<dbReference type="RefSeq" id="WP_344671834.1">
    <property type="nucleotide sequence ID" value="NZ_BAAAQN010000094.1"/>
</dbReference>
<accession>A0ABP5H6S3</accession>
<evidence type="ECO:0000313" key="4">
    <source>
        <dbReference type="EMBL" id="GAA2063964.1"/>
    </source>
</evidence>
<dbReference type="Gene3D" id="2.115.10.20">
    <property type="entry name" value="Glycosyl hydrolase domain, family 43"/>
    <property type="match status" value="1"/>
</dbReference>
<keyword evidence="1" id="KW-0328">Glycosyltransferase</keyword>
<dbReference type="Pfam" id="PF04041">
    <property type="entry name" value="Glyco_hydro_130"/>
    <property type="match status" value="1"/>
</dbReference>
<evidence type="ECO:0000256" key="1">
    <source>
        <dbReference type="ARBA" id="ARBA00022676"/>
    </source>
</evidence>
<dbReference type="InterPro" id="IPR023296">
    <property type="entry name" value="Glyco_hydro_beta-prop_sf"/>
</dbReference>
<dbReference type="Proteomes" id="UP001500751">
    <property type="component" value="Unassembled WGS sequence"/>
</dbReference>
<sequence>MTVSEAVPPVVRAAVGGIAVDELLVTRRRLRLNRDPSRVVARLFVPGAHPPEMSSRAAAVVRRIMALTDDEVELAYERLVAGFGGRHRDLERTFADNFRVVAHRVPGEAKLSGLRELLIGAHFTHEYAIEGAAFTNPSMVAHPDQSGLEPGQLRFLMSARAIGEGHLSCVEFRTGIVGPNGELTVDPPSPYAGTGHLHTATYSRTQLAHALNRPYEDDEILAFLLHHLPENFTEAELEGLLGALSPELLVLERTFQTLSRVHWFIACQYRVQFPEDRDVSENVLWPTSPTERHGIEDARFVRFTDDDGRSTYRATYTAYDGSETRTQVLETDDFRTFRMSQLFGKAVGNKGLALFPRKINGQYAALSRWDRESNSLATSQDGRVWPEARDLEVPFHNWDLMQVGNCGSPVETEEGWLVLTHGVGAMRVYALGALLLDLDDPSRVLAALKEPLLIASPDERDGYVPNVVYSCGPLKHQDTLVIPYGFGDMGVEFATVPVPALLERMRTDGAVS</sequence>
<dbReference type="EMBL" id="BAAAQN010000094">
    <property type="protein sequence ID" value="GAA2063964.1"/>
    <property type="molecule type" value="Genomic_DNA"/>
</dbReference>
<keyword evidence="4" id="KW-0378">Hydrolase</keyword>
<evidence type="ECO:0000256" key="3">
    <source>
        <dbReference type="ARBA" id="ARBA00024356"/>
    </source>
</evidence>
<evidence type="ECO:0000256" key="2">
    <source>
        <dbReference type="ARBA" id="ARBA00022679"/>
    </source>
</evidence>
<dbReference type="PANTHER" id="PTHR34106:SF4">
    <property type="entry name" value="BLL5143 PROTEIN"/>
    <property type="match status" value="1"/>
</dbReference>
<dbReference type="SUPFAM" id="SSF75005">
    <property type="entry name" value="Arabinanase/levansucrase/invertase"/>
    <property type="match status" value="1"/>
</dbReference>
<gene>
    <name evidence="4" type="ORF">GCM10009839_89220</name>
</gene>
<comment type="similarity">
    <text evidence="3">Belongs to the glycosyl hydrolase 130 family.</text>
</comment>
<protein>
    <submittedName>
        <fullName evidence="4">Glycoside hydrolase family 130 protein</fullName>
    </submittedName>
</protein>
<name>A0ABP5H6S3_9ACTN</name>
<keyword evidence="5" id="KW-1185">Reference proteome</keyword>
<dbReference type="GO" id="GO:0016787">
    <property type="term" value="F:hydrolase activity"/>
    <property type="evidence" value="ECO:0007669"/>
    <property type="project" value="UniProtKB-KW"/>
</dbReference>
<organism evidence="4 5">
    <name type="scientific">Catenulispora yoronensis</name>
    <dbReference type="NCBI Taxonomy" id="450799"/>
    <lineage>
        <taxon>Bacteria</taxon>
        <taxon>Bacillati</taxon>
        <taxon>Actinomycetota</taxon>
        <taxon>Actinomycetes</taxon>
        <taxon>Catenulisporales</taxon>
        <taxon>Catenulisporaceae</taxon>
        <taxon>Catenulispora</taxon>
    </lineage>
</organism>
<comment type="caution">
    <text evidence="4">The sequence shown here is derived from an EMBL/GenBank/DDBJ whole genome shotgun (WGS) entry which is preliminary data.</text>
</comment>
<dbReference type="PANTHER" id="PTHR34106">
    <property type="entry name" value="GLYCOSIDASE"/>
    <property type="match status" value="1"/>
</dbReference>
<evidence type="ECO:0000313" key="5">
    <source>
        <dbReference type="Proteomes" id="UP001500751"/>
    </source>
</evidence>
<reference evidence="5" key="1">
    <citation type="journal article" date="2019" name="Int. J. Syst. Evol. Microbiol.">
        <title>The Global Catalogue of Microorganisms (GCM) 10K type strain sequencing project: providing services to taxonomists for standard genome sequencing and annotation.</title>
        <authorList>
            <consortium name="The Broad Institute Genomics Platform"/>
            <consortium name="The Broad Institute Genome Sequencing Center for Infectious Disease"/>
            <person name="Wu L."/>
            <person name="Ma J."/>
        </authorList>
    </citation>
    <scope>NUCLEOTIDE SEQUENCE [LARGE SCALE GENOMIC DNA]</scope>
    <source>
        <strain evidence="5">JCM 16014</strain>
    </source>
</reference>
<dbReference type="CDD" id="cd18613">
    <property type="entry name" value="GH130"/>
    <property type="match status" value="1"/>
</dbReference>